<gene>
    <name evidence="1" type="primary">MBIP</name>
</gene>
<dbReference type="Ensembl" id="ENSEEET00000045574.2">
    <property type="protein sequence ID" value="ENSEEEP00000045070.2"/>
    <property type="gene ID" value="ENSEEEG00000021277.2"/>
</dbReference>
<accession>A0A4W4H4T6</accession>
<reference evidence="1" key="3">
    <citation type="submission" date="2020-05" db="EMBL/GenBank/DDBJ databases">
        <title>Electrophorus electricus (electric eel) genome, fEleEle1, primary haplotype.</title>
        <authorList>
            <person name="Myers G."/>
            <person name="Meyer A."/>
            <person name="Fedrigo O."/>
            <person name="Formenti G."/>
            <person name="Rhie A."/>
            <person name="Tracey A."/>
            <person name="Sims Y."/>
            <person name="Jarvis E.D."/>
        </authorList>
    </citation>
    <scope>NUCLEOTIDE SEQUENCE [LARGE SCALE GENOMIC DNA]</scope>
</reference>
<dbReference type="GeneID" id="113574155"/>
<dbReference type="PANTHER" id="PTHR23404">
    <property type="entry name" value="MOLYBDOPTERIN SYNTHASE RELATED"/>
    <property type="match status" value="1"/>
</dbReference>
<organism evidence="1 2">
    <name type="scientific">Electrophorus electricus</name>
    <name type="common">Electric eel</name>
    <name type="synonym">Gymnotus electricus</name>
    <dbReference type="NCBI Taxonomy" id="8005"/>
    <lineage>
        <taxon>Eukaryota</taxon>
        <taxon>Metazoa</taxon>
        <taxon>Chordata</taxon>
        <taxon>Craniata</taxon>
        <taxon>Vertebrata</taxon>
        <taxon>Euteleostomi</taxon>
        <taxon>Actinopterygii</taxon>
        <taxon>Neopterygii</taxon>
        <taxon>Teleostei</taxon>
        <taxon>Ostariophysi</taxon>
        <taxon>Gymnotiformes</taxon>
        <taxon>Gymnotoidei</taxon>
        <taxon>Gymnotidae</taxon>
        <taxon>Electrophorus</taxon>
    </lineage>
</organism>
<reference evidence="1" key="5">
    <citation type="submission" date="2025-09" db="UniProtKB">
        <authorList>
            <consortium name="Ensembl"/>
        </authorList>
    </citation>
    <scope>IDENTIFICATION</scope>
</reference>
<dbReference type="GeneTree" id="ENSGT00510000047831"/>
<reference evidence="2" key="1">
    <citation type="journal article" date="2014" name="Science">
        <title>Nonhuman genetics. Genomic basis for the convergent evolution of electric organs.</title>
        <authorList>
            <person name="Gallant J.R."/>
            <person name="Traeger L.L."/>
            <person name="Volkening J.D."/>
            <person name="Moffett H."/>
            <person name="Chen P.H."/>
            <person name="Novina C.D."/>
            <person name="Phillips G.N.Jr."/>
            <person name="Anand R."/>
            <person name="Wells G.B."/>
            <person name="Pinch M."/>
            <person name="Guth R."/>
            <person name="Unguez G.A."/>
            <person name="Albert J.S."/>
            <person name="Zakon H.H."/>
            <person name="Samanta M.P."/>
            <person name="Sussman M.R."/>
        </authorList>
    </citation>
    <scope>NUCLEOTIDE SEQUENCE [LARGE SCALE GENOMIC DNA]</scope>
</reference>
<proteinExistence type="predicted"/>
<keyword evidence="2" id="KW-1185">Reference proteome</keyword>
<name>A0A4W4H4T6_ELEEL</name>
<dbReference type="OMA" id="CMEDRIL"/>
<reference evidence="2" key="2">
    <citation type="journal article" date="2017" name="Sci. Adv.">
        <title>A tail of two voltages: Proteomic comparison of the three electric organs of the electric eel.</title>
        <authorList>
            <person name="Traeger L.L."/>
            <person name="Sabat G."/>
            <person name="Barrett-Wilt G.A."/>
            <person name="Wells G.B."/>
            <person name="Sussman M.R."/>
        </authorList>
    </citation>
    <scope>NUCLEOTIDE SEQUENCE [LARGE SCALE GENOMIC DNA]</scope>
</reference>
<reference evidence="1" key="4">
    <citation type="submission" date="2025-08" db="UniProtKB">
        <authorList>
            <consortium name="Ensembl"/>
        </authorList>
    </citation>
    <scope>IDENTIFICATION</scope>
</reference>
<dbReference type="STRING" id="8005.ENSEEEP00000045070"/>
<evidence type="ECO:0000313" key="2">
    <source>
        <dbReference type="Proteomes" id="UP000314983"/>
    </source>
</evidence>
<protein>
    <recommendedName>
        <fullName evidence="3">MAP3K12 binding inhibitory protein 1</fullName>
    </recommendedName>
</protein>
<sequence>MAASEDVSTESKHDTGVSQVCRNEGLGNAFRECFSSLLDSIAEFGSEIKVCSEVLSITANVSDVNYSELKPTHIYNCLQQHICKLQSISANLKQMVDAEKPSITASCETAGKSREELVATSEKEVVVGSGHVPTTSQHHTTPTDVVKAQLDDNSVQIKAGKAEIERRISAFIERKQLEINENNVREFCNVIDCNQENSCARTDAVFTPYPGFKSHVKVTRVVNMYGPQTRGGLSEQGEQKLGSFSRDCGNPAIEERLQNIEAHLKLTAAGPVPHSVYQRLKKLEDRILELEGLSPEYFHSTSYSHKRPKASVSQSYSLCELDGKINAVRTALLKRASEFHSTDAREFPF</sequence>
<evidence type="ECO:0000313" key="1">
    <source>
        <dbReference type="Ensembl" id="ENSEEEP00000045070.2"/>
    </source>
</evidence>
<evidence type="ECO:0008006" key="3">
    <source>
        <dbReference type="Google" id="ProtNLM"/>
    </source>
</evidence>
<dbReference type="Proteomes" id="UP000314983">
    <property type="component" value="Chromosome 13"/>
</dbReference>
<dbReference type="AlphaFoldDB" id="A0A4W4H4T6"/>
<dbReference type="RefSeq" id="XP_026860671.2">
    <property type="nucleotide sequence ID" value="XM_027004870.2"/>
</dbReference>